<dbReference type="Pfam" id="PF10054">
    <property type="entry name" value="DUF2291"/>
    <property type="match status" value="1"/>
</dbReference>
<protein>
    <submittedName>
        <fullName evidence="2">DUF2291 family protein</fullName>
    </submittedName>
</protein>
<evidence type="ECO:0000256" key="1">
    <source>
        <dbReference type="SAM" id="Phobius"/>
    </source>
</evidence>
<dbReference type="SUPFAM" id="SSF141318">
    <property type="entry name" value="TM0957-like"/>
    <property type="match status" value="1"/>
</dbReference>
<dbReference type="EMBL" id="CP146203">
    <property type="protein sequence ID" value="XBH20891.1"/>
    <property type="molecule type" value="Genomic_DNA"/>
</dbReference>
<sequence>MSAANTAVAKKQPQKPRSKNATRGIWAAVIVVALVGLGLGSKFIPNDDPRIVGVEKFNAETFGAERFPTIQENVAARATPAVDLAAAIAADPDAAATEFAVQSSGGPVYSTTFTGTFGEGKSGIYPVTIDGLPGDLTVRVQTGPAINGTEIRDASGEITFGEFTNQIDYQNAAAALNDELKVQVLANIDTAALEGKTVTVTGAFTLINPASWLVTPVQMEVQ</sequence>
<keyword evidence="1" id="KW-1133">Transmembrane helix</keyword>
<gene>
    <name evidence="2" type="ORF">V5R04_11760</name>
</gene>
<accession>A0AAU7DTW9</accession>
<keyword evidence="1" id="KW-0472">Membrane</keyword>
<dbReference type="PIRSF" id="PIRSF033535">
    <property type="entry name" value="UCP033535_plp"/>
    <property type="match status" value="1"/>
</dbReference>
<name>A0AAU7DTW9_9MICO</name>
<dbReference type="InterPro" id="IPR036215">
    <property type="entry name" value="TM0957-like_sf"/>
</dbReference>
<feature type="transmembrane region" description="Helical" evidence="1">
    <location>
        <begin position="21"/>
        <end position="40"/>
    </location>
</feature>
<organism evidence="2">
    <name type="scientific">Jonesiaceae bacterium BS-20</name>
    <dbReference type="NCBI Taxonomy" id="3120821"/>
    <lineage>
        <taxon>Bacteria</taxon>
        <taxon>Bacillati</taxon>
        <taxon>Actinomycetota</taxon>
        <taxon>Actinomycetes</taxon>
        <taxon>Micrococcales</taxon>
        <taxon>Jonesiaceae</taxon>
    </lineage>
</organism>
<evidence type="ECO:0000313" key="2">
    <source>
        <dbReference type="EMBL" id="XBH20891.1"/>
    </source>
</evidence>
<dbReference type="AlphaFoldDB" id="A0AAU7DTW9"/>
<reference evidence="2" key="1">
    <citation type="submission" date="2024-02" db="EMBL/GenBank/DDBJ databases">
        <title>Tomenella chthoni gen. nov. sp. nov., a member of the family Jonesiaceae isolated from bat guano.</title>
        <authorList>
            <person name="Miller S.L."/>
            <person name="King J."/>
            <person name="Sankaranarayanan K."/>
            <person name="Lawson P.A."/>
        </authorList>
    </citation>
    <scope>NUCLEOTIDE SEQUENCE</scope>
    <source>
        <strain evidence="2">BS-20</strain>
    </source>
</reference>
<proteinExistence type="predicted"/>
<dbReference type="InterPro" id="IPR014582">
    <property type="entry name" value="UCP033535_lipo"/>
</dbReference>
<keyword evidence="1" id="KW-0812">Transmembrane</keyword>